<feature type="compositionally biased region" description="Basic and acidic residues" evidence="1">
    <location>
        <begin position="951"/>
        <end position="966"/>
    </location>
</feature>
<keyword evidence="3" id="KW-1185">Reference proteome</keyword>
<feature type="compositionally biased region" description="Low complexity" evidence="1">
    <location>
        <begin position="853"/>
        <end position="865"/>
    </location>
</feature>
<evidence type="ECO:0000313" key="3">
    <source>
        <dbReference type="Proteomes" id="UP000250043"/>
    </source>
</evidence>
<feature type="compositionally biased region" description="Polar residues" evidence="1">
    <location>
        <begin position="882"/>
        <end position="913"/>
    </location>
</feature>
<dbReference type="Proteomes" id="UP000250043">
    <property type="component" value="Unassembled WGS sequence"/>
</dbReference>
<feature type="region of interest" description="Disordered" evidence="1">
    <location>
        <begin position="422"/>
        <end position="477"/>
    </location>
</feature>
<feature type="compositionally biased region" description="Basic and acidic residues" evidence="1">
    <location>
        <begin position="637"/>
        <end position="651"/>
    </location>
</feature>
<dbReference type="EMBL" id="KV722488">
    <property type="protein sequence ID" value="OCH87358.1"/>
    <property type="molecule type" value="Genomic_DNA"/>
</dbReference>
<proteinExistence type="predicted"/>
<feature type="compositionally biased region" description="Low complexity" evidence="1">
    <location>
        <begin position="545"/>
        <end position="556"/>
    </location>
</feature>
<dbReference type="AlphaFoldDB" id="A0A8E2DLY4"/>
<protein>
    <submittedName>
        <fullName evidence="2">Uncharacterized protein</fullName>
    </submittedName>
</protein>
<feature type="compositionally biased region" description="Polar residues" evidence="1">
    <location>
        <begin position="600"/>
        <end position="615"/>
    </location>
</feature>
<gene>
    <name evidence="2" type="ORF">OBBRIDRAFT_796287</name>
</gene>
<reference evidence="2 3" key="1">
    <citation type="submission" date="2016-07" db="EMBL/GenBank/DDBJ databases">
        <title>Draft genome of the white-rot fungus Obba rivulosa 3A-2.</title>
        <authorList>
            <consortium name="DOE Joint Genome Institute"/>
            <person name="Miettinen O."/>
            <person name="Riley R."/>
            <person name="Acob R."/>
            <person name="Barry K."/>
            <person name="Cullen D."/>
            <person name="De Vries R."/>
            <person name="Hainaut M."/>
            <person name="Hatakka A."/>
            <person name="Henrissat B."/>
            <person name="Hilden K."/>
            <person name="Kuo R."/>
            <person name="Labutti K."/>
            <person name="Lipzen A."/>
            <person name="Makela M.R."/>
            <person name="Sandor L."/>
            <person name="Spatafora J.W."/>
            <person name="Grigoriev I.V."/>
            <person name="Hibbett D.S."/>
        </authorList>
    </citation>
    <scope>NUCLEOTIDE SEQUENCE [LARGE SCALE GENOMIC DNA]</scope>
    <source>
        <strain evidence="2 3">3A-2</strain>
    </source>
</reference>
<feature type="compositionally biased region" description="Low complexity" evidence="1">
    <location>
        <begin position="239"/>
        <end position="250"/>
    </location>
</feature>
<organism evidence="2 3">
    <name type="scientific">Obba rivulosa</name>
    <dbReference type="NCBI Taxonomy" id="1052685"/>
    <lineage>
        <taxon>Eukaryota</taxon>
        <taxon>Fungi</taxon>
        <taxon>Dikarya</taxon>
        <taxon>Basidiomycota</taxon>
        <taxon>Agaricomycotina</taxon>
        <taxon>Agaricomycetes</taxon>
        <taxon>Polyporales</taxon>
        <taxon>Gelatoporiaceae</taxon>
        <taxon>Obba</taxon>
    </lineage>
</organism>
<accession>A0A8E2DLY4</accession>
<feature type="compositionally biased region" description="Pro residues" evidence="1">
    <location>
        <begin position="167"/>
        <end position="176"/>
    </location>
</feature>
<feature type="region of interest" description="Disordered" evidence="1">
    <location>
        <begin position="929"/>
        <end position="966"/>
    </location>
</feature>
<evidence type="ECO:0000313" key="2">
    <source>
        <dbReference type="EMBL" id="OCH87358.1"/>
    </source>
</evidence>
<dbReference type="OrthoDB" id="3070249at2759"/>
<evidence type="ECO:0000256" key="1">
    <source>
        <dbReference type="SAM" id="MobiDB-lite"/>
    </source>
</evidence>
<feature type="region of interest" description="Disordered" evidence="1">
    <location>
        <begin position="756"/>
        <end position="776"/>
    </location>
</feature>
<feature type="compositionally biased region" description="Low complexity" evidence="1">
    <location>
        <begin position="458"/>
        <end position="473"/>
    </location>
</feature>
<feature type="region of interest" description="Disordered" evidence="1">
    <location>
        <begin position="316"/>
        <end position="362"/>
    </location>
</feature>
<feature type="compositionally biased region" description="Polar residues" evidence="1">
    <location>
        <begin position="185"/>
        <end position="194"/>
    </location>
</feature>
<feature type="compositionally biased region" description="Low complexity" evidence="1">
    <location>
        <begin position="654"/>
        <end position="682"/>
    </location>
</feature>
<feature type="compositionally biased region" description="Basic and acidic residues" evidence="1">
    <location>
        <begin position="520"/>
        <end position="530"/>
    </location>
</feature>
<feature type="region of interest" description="Disordered" evidence="1">
    <location>
        <begin position="506"/>
        <end position="689"/>
    </location>
</feature>
<sequence length="966" mass="104051">MSAYYPDRRYPLPFHATHHVFSAAPPVDNALANIDPNTVNPGPVDPTAGAPTIHNGMTDVVPEPVSGEPSRRCSVRGCQAVLPPGYGLKMCESCRGRHRVYATTKRQKRKMEKAALGAQVAAQGLAWMPQDDEQEQPRHGQCILEVASRQKTRAVEALHPAPVAAPTHPPVPPSHSPPIHASSPYSYTPSTWDQSALDPRLFSHPMPTISTTHTAPPPHTAHSELANALTLPLPPPPSNSVSVSPGAPSSQRTPSPVPMLVPVPTEPITEGGREEDALPPRYCSIKGCKALVSGSSFFKMCQPCRDRYRSYGTTKRAKWRREKDKAVAAMKKSGEDSAGEGSDQGADQSTPGADGDPMNPQLPPRMCTVSHCRAVLLGTYPYLRCERHRVQNRHHSRLKRVRDKESKAQAWDEWNAAVSTSASGIVQEPSFDERQSYSMGPEEQDEHEQTHGIIDSTASPAGAPQAGVPPAARGTRRTNHVCSIRACSNLLSPSTPWKMCDECRARDRATRKDKASRRASKGEDAEKEPSGEGEDEGETEVQISQDGQDMGQTMQDAAPTQDIPQTAPSQAPAIEPGPATGELPSDLQTNLIFMDPILSESPQHISSPRPTTTVQDAPETAGASNGKKRASRRKDKTKASTENEKQTRIDPEFSTSTASTSTSRPPATAPSSGPPTTDTPQPYGAHMPPPYPMPYYMHHPYMPPYPGGNPSQYTYAPPYPPRPYVPGAYQAPPFPPYAQPYAYPPQPFTAPYSAQQYAAPAAPAPPPPPPPQPVYTASFVARTDYGDAPFSPPESAPTTYYATFSARTGEDCTAPPRAPRRRAVVNFNRHSGPNKRLREDIDAGASVSPPPMASLMAPSAASSDDALQHGTSLAGPEGMDSVNASQLDDSSGGNASSSTCTNPSCHRTVTPQTVGSLCARCKERLRKKQAKAKQRFRLEPRALLGRGAGHHALEGTPRSDSEDRDV</sequence>
<feature type="region of interest" description="Disordered" evidence="1">
    <location>
        <begin position="809"/>
        <end position="913"/>
    </location>
</feature>
<feature type="region of interest" description="Disordered" evidence="1">
    <location>
        <begin position="162"/>
        <end position="261"/>
    </location>
</feature>
<feature type="compositionally biased region" description="Pro residues" evidence="1">
    <location>
        <begin position="762"/>
        <end position="773"/>
    </location>
</feature>
<name>A0A8E2DLY4_9APHY</name>
<feature type="compositionally biased region" description="Basic residues" evidence="1">
    <location>
        <begin position="626"/>
        <end position="636"/>
    </location>
</feature>